<sequence>MPSIIPTGFAEASVILTGGPGTAPYVTTIGIAVTVAAEDPYTLAADLVMDAYGDAFQDLVSNVCTIDRVSLAVGLPGGGSGSVDSTLPPKPGGNGDEMAPLAMAVIARKISADLGRKGKGRSFLPCMLARDDVNEAGDLAPATLNGYQERWEAFLLQLATNDVGLATAPVILHADGSTPSPIVAGTIAPKVGWIRKRIR</sequence>
<dbReference type="EMBL" id="LN853748">
    <property type="protein sequence ID" value="CRY96612.1"/>
    <property type="molecule type" value="Genomic_DNA"/>
</dbReference>
<evidence type="ECO:0000313" key="1">
    <source>
        <dbReference type="EMBL" id="CRY96612.1"/>
    </source>
</evidence>
<accession>A0A0H5QLG8</accession>
<organism evidence="1">
    <name type="scientific">uncultured prokaryote</name>
    <dbReference type="NCBI Taxonomy" id="198431"/>
    <lineage>
        <taxon>unclassified sequences</taxon>
        <taxon>environmental samples</taxon>
    </lineage>
</organism>
<reference evidence="1" key="2">
    <citation type="submission" date="2015-07" db="EMBL/GenBank/DDBJ databases">
        <title>Plasmids, circular viruses and viroids from rat gut.</title>
        <authorList>
            <person name="Jorgensen T.J."/>
            <person name="Hansen M.A."/>
            <person name="Xu Z."/>
            <person name="Tabak M.A."/>
            <person name="Sorensen S.J."/>
            <person name="Hansen L.H."/>
        </authorList>
    </citation>
    <scope>NUCLEOTIDE SEQUENCE</scope>
    <source>
        <strain evidence="1">RGFK1172</strain>
    </source>
</reference>
<name>A0A0H5QLG8_9ZZZZ</name>
<proteinExistence type="predicted"/>
<protein>
    <submittedName>
        <fullName evidence="1">Uncharacterized protein</fullName>
    </submittedName>
</protein>
<dbReference type="AlphaFoldDB" id="A0A0H5QLG8"/>
<reference evidence="1" key="1">
    <citation type="submission" date="2015-06" db="EMBL/GenBank/DDBJ databases">
        <authorList>
            <person name="Joergensen T."/>
        </authorList>
    </citation>
    <scope>NUCLEOTIDE SEQUENCE</scope>
    <source>
        <strain evidence="1">RGFK1172</strain>
    </source>
</reference>